<reference evidence="13 14" key="1">
    <citation type="submission" date="2016-04" db="EMBL/GenBank/DDBJ databases">
        <title>ATOL: Assembling a taxonomically balanced genome-scale reconstruction of the evolutionary history of the Enterobacteriaceae.</title>
        <authorList>
            <person name="Plunkett G.III."/>
            <person name="Neeno-Eckwall E.C."/>
            <person name="Glasner J.D."/>
            <person name="Perna N.T."/>
        </authorList>
    </citation>
    <scope>NUCLEOTIDE SEQUENCE [LARGE SCALE GENOMIC DNA]</scope>
    <source>
        <strain evidence="13 14">ATCC 51605</strain>
    </source>
</reference>
<dbReference type="PANTHER" id="PTHR30451">
    <property type="entry name" value="OUTER MEMBRANE USHER PROTEIN"/>
    <property type="match status" value="1"/>
</dbReference>
<dbReference type="SUPFAM" id="SSF141729">
    <property type="entry name" value="FimD N-terminal domain-like"/>
    <property type="match status" value="1"/>
</dbReference>
<evidence type="ECO:0000256" key="10">
    <source>
        <dbReference type="SAM" id="SignalP"/>
    </source>
</evidence>
<dbReference type="PANTHER" id="PTHR30451:SF10">
    <property type="entry name" value="OUTER MEMBRANE USHER PROTEIN YFCU-RELATED"/>
    <property type="match status" value="1"/>
</dbReference>
<keyword evidence="6 10" id="KW-0732">Signal</keyword>
<evidence type="ECO:0000256" key="5">
    <source>
        <dbReference type="ARBA" id="ARBA00022692"/>
    </source>
</evidence>
<evidence type="ECO:0000256" key="2">
    <source>
        <dbReference type="ARBA" id="ARBA00008064"/>
    </source>
</evidence>
<dbReference type="PROSITE" id="PS01151">
    <property type="entry name" value="FIMBRIAL_USHER"/>
    <property type="match status" value="1"/>
</dbReference>
<evidence type="ECO:0000256" key="8">
    <source>
        <dbReference type="ARBA" id="ARBA00023237"/>
    </source>
</evidence>
<keyword evidence="8 9" id="KW-0998">Cell outer membrane</keyword>
<dbReference type="Gene3D" id="2.60.40.3110">
    <property type="match status" value="1"/>
</dbReference>
<keyword evidence="5 9" id="KW-0812">Transmembrane</keyword>
<dbReference type="PATRIC" id="fig|1354251.4.peg.2673"/>
<keyword evidence="3 9" id="KW-0813">Transport</keyword>
<comment type="subcellular location">
    <subcellularLocation>
        <location evidence="1 9">Cell outer membrane</location>
        <topology evidence="1 9">Multi-pass membrane protein</topology>
    </subcellularLocation>
</comment>
<dbReference type="Gene3D" id="3.10.20.410">
    <property type="match status" value="1"/>
</dbReference>
<feature type="domain" description="PapC-like C-terminal" evidence="11">
    <location>
        <begin position="762"/>
        <end position="817"/>
    </location>
</feature>
<dbReference type="Proteomes" id="UP000078410">
    <property type="component" value="Unassembled WGS sequence"/>
</dbReference>
<organism evidence="13 14">
    <name type="scientific">Buttiauxella brennerae ATCC 51605</name>
    <dbReference type="NCBI Taxonomy" id="1354251"/>
    <lineage>
        <taxon>Bacteria</taxon>
        <taxon>Pseudomonadati</taxon>
        <taxon>Pseudomonadota</taxon>
        <taxon>Gammaproteobacteria</taxon>
        <taxon>Enterobacterales</taxon>
        <taxon>Enterobacteriaceae</taxon>
        <taxon>Buttiauxella</taxon>
    </lineage>
</organism>
<feature type="domain" description="PapC N-terminal" evidence="12">
    <location>
        <begin position="40"/>
        <end position="185"/>
    </location>
</feature>
<evidence type="ECO:0000259" key="12">
    <source>
        <dbReference type="Pfam" id="PF13954"/>
    </source>
</evidence>
<evidence type="ECO:0000256" key="4">
    <source>
        <dbReference type="ARBA" id="ARBA00022452"/>
    </source>
</evidence>
<gene>
    <name evidence="13" type="ORF">M975_2592</name>
</gene>
<dbReference type="EMBL" id="LXER01000020">
    <property type="protein sequence ID" value="OAT31261.1"/>
    <property type="molecule type" value="Genomic_DNA"/>
</dbReference>
<evidence type="ECO:0000256" key="7">
    <source>
        <dbReference type="ARBA" id="ARBA00023136"/>
    </source>
</evidence>
<dbReference type="Gene3D" id="2.60.40.2070">
    <property type="match status" value="1"/>
</dbReference>
<dbReference type="Gene3D" id="2.60.40.2610">
    <property type="entry name" value="Outer membrane usher protein FimD, plug domain"/>
    <property type="match status" value="1"/>
</dbReference>
<dbReference type="InterPro" id="IPR018030">
    <property type="entry name" value="Fimbrial_membr_usher_CS"/>
</dbReference>
<comment type="similarity">
    <text evidence="2 9">Belongs to the fimbrial export usher family.</text>
</comment>
<dbReference type="Pfam" id="PF00577">
    <property type="entry name" value="Usher"/>
    <property type="match status" value="1"/>
</dbReference>
<protein>
    <submittedName>
        <fullName evidence="13">Fimbrial usher protein</fullName>
    </submittedName>
</protein>
<name>A0A1B7INM1_9ENTR</name>
<keyword evidence="9" id="KW-1029">Fimbrium biogenesis</keyword>
<dbReference type="InterPro" id="IPR037224">
    <property type="entry name" value="PapC_N_sf"/>
</dbReference>
<dbReference type="InterPro" id="IPR000015">
    <property type="entry name" value="Fimb_usher"/>
</dbReference>
<sequence length="843" mass="91614">MANKNLAMTTFLTLHRLSPLAILTSLFLHSVPAWSSDTVEFNTDVLDVKDQKNIDISQFARAGFVMPGNYQMDIHINKQVVTDQPVIYMAPPDDAKGSVVCLAPDQVKFLGLKEEYQNKLIWWNDSKCLDLTSLQGMQAKSDLGTNSLYLSIPQAYLEYTAENWDPPALWDDGLAGALFDYNVNAQRNRPQSGAATTDISGNGTTGANFGPWRLRADWQAQKYSGGDSGSDESSSFDWSRYYAYRALKSIHAKLTMGEDYLDSDLFDNFRFAGASIKSDDNMLPPNLRGYAPEIVGVAKTNAKVTVKQKGRVLYETQVAAGPFRIQDMNDAVSGKLDVTVDEQDGTSSTFQVDTASIPYLSRPGSVRFKAAAGKPDDTDHHSQGPVFGTGEFSWGINNGWSLYGGLLGSGEYNEASIGIGRDLLILGALSFDITRSNAQLDDGTHSGNSYRVSYSKRFDDYDSQITFAGYRFSEKEFMSMDNYLDARYGDNESYSDKEMYTVTFNKQFKDVGISIYANYSHQTYWDSPADDRFSVSVSKYFDIGSIKDVSVNASLYRSVYQGTKDDSFYLSLSVPLGDGASLSYNGQTSADSSSQNVSYNKTIDNNNNYSLSAGVGAENNASFNGYYTHNGDVAKMTATAAYAQGDYSSAGLSMAGGMTATTHGAALHSIGSPGETRLMVDTSGVAGVPIQGSTATSHSNYFGKAVISGINSYYRTNASIDVSKLSDNVEAVKSVTQATLTEGAIGYRKFDVIAGEKMMAVIRLQDGSFPPFGATVQNAEQRETGIVNDNGMVYLTGMTPNAKMTVAWDGDQQCEIQLPKVLKSENSDGSAANLLLPCVSSVN</sequence>
<keyword evidence="7 9" id="KW-0472">Membrane</keyword>
<keyword evidence="14" id="KW-1185">Reference proteome</keyword>
<dbReference type="InterPro" id="IPR025949">
    <property type="entry name" value="PapC-like_C"/>
</dbReference>
<keyword evidence="4" id="KW-1134">Transmembrane beta strand</keyword>
<dbReference type="GO" id="GO:0009279">
    <property type="term" value="C:cell outer membrane"/>
    <property type="evidence" value="ECO:0007669"/>
    <property type="project" value="UniProtKB-SubCell"/>
</dbReference>
<evidence type="ECO:0000256" key="9">
    <source>
        <dbReference type="RuleBase" id="RU003884"/>
    </source>
</evidence>
<evidence type="ECO:0000256" key="3">
    <source>
        <dbReference type="ARBA" id="ARBA00022448"/>
    </source>
</evidence>
<dbReference type="Pfam" id="PF13954">
    <property type="entry name" value="PapC_N"/>
    <property type="match status" value="1"/>
</dbReference>
<dbReference type="RefSeq" id="WP_245164420.1">
    <property type="nucleotide sequence ID" value="NZ_LXER01000020.1"/>
</dbReference>
<dbReference type="AlphaFoldDB" id="A0A1B7INM1"/>
<feature type="signal peptide" evidence="10">
    <location>
        <begin position="1"/>
        <end position="35"/>
    </location>
</feature>
<evidence type="ECO:0000256" key="1">
    <source>
        <dbReference type="ARBA" id="ARBA00004571"/>
    </source>
</evidence>
<dbReference type="Pfam" id="PF13953">
    <property type="entry name" value="PapC_C"/>
    <property type="match status" value="1"/>
</dbReference>
<dbReference type="InterPro" id="IPR043142">
    <property type="entry name" value="PapC-like_C_sf"/>
</dbReference>
<accession>A0A1B7INM1</accession>
<proteinExistence type="inferred from homology"/>
<dbReference type="InterPro" id="IPR042186">
    <property type="entry name" value="FimD_plug_dom"/>
</dbReference>
<dbReference type="InterPro" id="IPR025885">
    <property type="entry name" value="PapC_N"/>
</dbReference>
<evidence type="ECO:0000313" key="13">
    <source>
        <dbReference type="EMBL" id="OAT31261.1"/>
    </source>
</evidence>
<dbReference type="GO" id="GO:0015473">
    <property type="term" value="F:fimbrial usher porin activity"/>
    <property type="evidence" value="ECO:0007669"/>
    <property type="project" value="InterPro"/>
</dbReference>
<dbReference type="GO" id="GO:0009297">
    <property type="term" value="P:pilus assembly"/>
    <property type="evidence" value="ECO:0007669"/>
    <property type="project" value="InterPro"/>
</dbReference>
<evidence type="ECO:0000313" key="14">
    <source>
        <dbReference type="Proteomes" id="UP000078410"/>
    </source>
</evidence>
<evidence type="ECO:0000256" key="6">
    <source>
        <dbReference type="ARBA" id="ARBA00022729"/>
    </source>
</evidence>
<feature type="chain" id="PRO_5008594200" evidence="10">
    <location>
        <begin position="36"/>
        <end position="843"/>
    </location>
</feature>
<comment type="caution">
    <text evidence="13">The sequence shown here is derived from an EMBL/GenBank/DDBJ whole genome shotgun (WGS) entry which is preliminary data.</text>
</comment>
<dbReference type="NCBIfam" id="NF011812">
    <property type="entry name" value="PRK15284.1"/>
    <property type="match status" value="1"/>
</dbReference>
<evidence type="ECO:0000259" key="11">
    <source>
        <dbReference type="Pfam" id="PF13953"/>
    </source>
</evidence>